<name>A0A1V0SJ13_9VIRU</name>
<organism evidence="1">
    <name type="scientific">Klosneuvirus KNV1</name>
    <dbReference type="NCBI Taxonomy" id="1977640"/>
    <lineage>
        <taxon>Viruses</taxon>
        <taxon>Varidnaviria</taxon>
        <taxon>Bamfordvirae</taxon>
        <taxon>Nucleocytoviricota</taxon>
        <taxon>Megaviricetes</taxon>
        <taxon>Imitervirales</taxon>
        <taxon>Mimiviridae</taxon>
        <taxon>Klosneuvirinae</taxon>
        <taxon>Klosneuvirus</taxon>
    </lineage>
</organism>
<keyword evidence="1" id="KW-0808">Transferase</keyword>
<reference evidence="1" key="1">
    <citation type="journal article" date="2017" name="Science">
        <title>Giant viruses with an expanded complement of translation system components.</title>
        <authorList>
            <person name="Schulz F."/>
            <person name="Yutin N."/>
            <person name="Ivanova N.N."/>
            <person name="Ortega D.R."/>
            <person name="Lee T.K."/>
            <person name="Vierheilig J."/>
            <person name="Daims H."/>
            <person name="Horn M."/>
            <person name="Wagner M."/>
            <person name="Jensen G.J."/>
            <person name="Kyrpides N.C."/>
            <person name="Koonin E.V."/>
            <person name="Woyke T."/>
        </authorList>
    </citation>
    <scope>NUCLEOTIDE SEQUENCE</scope>
    <source>
        <strain evidence="1">KNV1</strain>
    </source>
</reference>
<protein>
    <submittedName>
        <fullName evidence="1">Glycosyltransferase</fullName>
    </submittedName>
</protein>
<accession>A0A1V0SJ13</accession>
<proteinExistence type="predicted"/>
<dbReference type="SUPFAM" id="SSF53756">
    <property type="entry name" value="UDP-Glycosyltransferase/glycogen phosphorylase"/>
    <property type="match status" value="1"/>
</dbReference>
<sequence>MVKVAFWDNQLCERGTTIALFDYAYYNIKCLNNESIILYDKTNKSNSDEMVKRFMKHFTVYPVENFSDVDNILVHEGCDVLYIIKYGPVDERLSKICKTVIHSIFVNQPHGDVYASVSTSTVKYDKSIPILPHIVQLPEVEGDLREELGIPLDATVYGRYGGPYEFNIKHVKEAVFEFAKRNPNVYFIFASTYPFCDPIHNIIHLEKITNIDRKVKFINTCDAMIHAREIGETFGLAIGEFSLKNKPVITTPTEYPAHTNILGDKALIYNNYEDVMRILSTFDRNKVKEKDWNAYRDYTPEKVMKIFNELFLSDTKIKNTDAVVDMILNMRVNNKHEQAINLGKYILEKKNVSFNSEQLSKFLDEYFISAFYHDKTVAMKVAQYYAKLTREDPEFYNIFMKNEKHIRSNFGFLGFDVFV</sequence>
<gene>
    <name evidence="1" type="ORF">Klosneuvirus_2_87</name>
</gene>
<dbReference type="Gene3D" id="3.40.50.2000">
    <property type="entry name" value="Glycogen Phosphorylase B"/>
    <property type="match status" value="1"/>
</dbReference>
<dbReference type="EMBL" id="KY684109">
    <property type="protein sequence ID" value="ARF11651.1"/>
    <property type="molecule type" value="Genomic_DNA"/>
</dbReference>
<dbReference type="GO" id="GO:0016740">
    <property type="term" value="F:transferase activity"/>
    <property type="evidence" value="ECO:0007669"/>
    <property type="project" value="UniProtKB-KW"/>
</dbReference>
<evidence type="ECO:0000313" key="1">
    <source>
        <dbReference type="EMBL" id="ARF11651.1"/>
    </source>
</evidence>